<organism evidence="2 3">
    <name type="scientific">Methylobacterium radiodurans</name>
    <dbReference type="NCBI Taxonomy" id="2202828"/>
    <lineage>
        <taxon>Bacteria</taxon>
        <taxon>Pseudomonadati</taxon>
        <taxon>Pseudomonadota</taxon>
        <taxon>Alphaproteobacteria</taxon>
        <taxon>Hyphomicrobiales</taxon>
        <taxon>Methylobacteriaceae</taxon>
        <taxon>Methylobacterium</taxon>
    </lineage>
</organism>
<dbReference type="InterPro" id="IPR011852">
    <property type="entry name" value="TRAP_TAXI"/>
</dbReference>
<dbReference type="OrthoDB" id="7976602at2"/>
<evidence type="ECO:0000313" key="2">
    <source>
        <dbReference type="EMBL" id="AWN34492.1"/>
    </source>
</evidence>
<dbReference type="EMBL" id="CP029551">
    <property type="protein sequence ID" value="AWN34492.1"/>
    <property type="molecule type" value="Genomic_DNA"/>
</dbReference>
<feature type="transmembrane region" description="Helical" evidence="1">
    <location>
        <begin position="30"/>
        <end position="49"/>
    </location>
</feature>
<accession>A0A2U8VM65</accession>
<keyword evidence="1" id="KW-1133">Transmembrane helix</keyword>
<dbReference type="PANTHER" id="PTHR42941">
    <property type="entry name" value="SLL1037 PROTEIN"/>
    <property type="match status" value="1"/>
</dbReference>
<dbReference type="KEGG" id="meti:DK427_00990"/>
<reference evidence="2 3" key="1">
    <citation type="submission" date="2018-05" db="EMBL/GenBank/DDBJ databases">
        <title>Complete Genome Sequence of Methylobacterium sp. 17Sr1-43.</title>
        <authorList>
            <person name="Srinivasan S."/>
        </authorList>
    </citation>
    <scope>NUCLEOTIDE SEQUENCE [LARGE SCALE GENOMIC DNA]</scope>
    <source>
        <strain evidence="2 3">17Sr1-43</strain>
    </source>
</reference>
<keyword evidence="1" id="KW-0812">Transmembrane</keyword>
<evidence type="ECO:0000313" key="3">
    <source>
        <dbReference type="Proteomes" id="UP000246058"/>
    </source>
</evidence>
<keyword evidence="3" id="KW-1185">Reference proteome</keyword>
<name>A0A2U8VM65_9HYPH</name>
<dbReference type="Pfam" id="PF16868">
    <property type="entry name" value="NMT1_3"/>
    <property type="match status" value="1"/>
</dbReference>
<gene>
    <name evidence="2" type="ORF">DK427_00990</name>
</gene>
<evidence type="ECO:0000256" key="1">
    <source>
        <dbReference type="SAM" id="Phobius"/>
    </source>
</evidence>
<dbReference type="Proteomes" id="UP000246058">
    <property type="component" value="Chromosome"/>
</dbReference>
<dbReference type="AlphaFoldDB" id="A0A2U8VM65"/>
<dbReference type="PANTHER" id="PTHR42941:SF1">
    <property type="entry name" value="SLL1037 PROTEIN"/>
    <property type="match status" value="1"/>
</dbReference>
<dbReference type="SUPFAM" id="SSF53850">
    <property type="entry name" value="Periplasmic binding protein-like II"/>
    <property type="match status" value="1"/>
</dbReference>
<keyword evidence="1" id="KW-0472">Membrane</keyword>
<feature type="transmembrane region" description="Helical" evidence="1">
    <location>
        <begin position="364"/>
        <end position="383"/>
    </location>
</feature>
<proteinExistence type="predicted"/>
<sequence length="493" mass="53367">MQRTQGDKIGARVEHRLLRVASAIFLRREWLLVLLALGLAMTAALVFYLSRPTVLTVAVAPQDGPETGLIEAYAQALNRAREDVRLKLVRHGDVRDSGAALQAGRTDLAIVRPDVFMPENGLTLAVLHDEALLIAAPEAAGIDDFPDLARKRIGVVVRHDADLPFLTNMLAFYDLAQAAGDVPEAELGPGHVALVPLKPAEVTAAVAEKRVDAVAVIASPSSRPALATVRAVELGVPDRKVDLVSVPDTDAILQRYPELQAVTIPAGTFGGRPKRPAEEVKTVGASYRLMARSAVNRVAVASVTQHLFEWRSRLAAVAPVAKLMKAPDFDTTVAATSARLPNHPGAVDYFEREQQTFLERYEDYIYLFAFFGGTIGSGVAWLGQRLARKRRERVDIVLDRLLDILREARGAGRVETLDALARETDELVADVVQYARERTIDARTLSALILAVDAVQAALGDARRQLGAGPTESRAEARARTARLLAHGLSAAE</sequence>
<dbReference type="Gene3D" id="3.40.190.10">
    <property type="entry name" value="Periplasmic binding protein-like II"/>
    <property type="match status" value="2"/>
</dbReference>
<protein>
    <submittedName>
        <fullName evidence="2">C4-dicarboxylate ABC transporter substrate-binding protein</fullName>
    </submittedName>
</protein>